<comment type="caution">
    <text evidence="3">The sequence shown here is derived from an EMBL/GenBank/DDBJ whole genome shotgun (WGS) entry which is preliminary data.</text>
</comment>
<evidence type="ECO:0000313" key="3">
    <source>
        <dbReference type="EMBL" id="CAF2045204.1"/>
    </source>
</evidence>
<gene>
    <name evidence="3" type="ORF">WKI299_LOCUS9064</name>
</gene>
<dbReference type="Proteomes" id="UP000663856">
    <property type="component" value="Unassembled WGS sequence"/>
</dbReference>
<keyword evidence="2" id="KW-1133">Transmembrane helix</keyword>
<name>A0A816PA25_9BILA</name>
<keyword evidence="2" id="KW-0812">Transmembrane</keyword>
<dbReference type="EMBL" id="CAJNRF010002975">
    <property type="protein sequence ID" value="CAF2045204.1"/>
    <property type="molecule type" value="Genomic_DNA"/>
</dbReference>
<dbReference type="Gene3D" id="2.60.120.260">
    <property type="entry name" value="Galactose-binding domain-like"/>
    <property type="match status" value="1"/>
</dbReference>
<evidence type="ECO:0000256" key="2">
    <source>
        <dbReference type="SAM" id="Phobius"/>
    </source>
</evidence>
<organism evidence="3 4">
    <name type="scientific">Rotaria magnacalcarata</name>
    <dbReference type="NCBI Taxonomy" id="392030"/>
    <lineage>
        <taxon>Eukaryota</taxon>
        <taxon>Metazoa</taxon>
        <taxon>Spiralia</taxon>
        <taxon>Gnathifera</taxon>
        <taxon>Rotifera</taxon>
        <taxon>Eurotatoria</taxon>
        <taxon>Bdelloidea</taxon>
        <taxon>Philodinida</taxon>
        <taxon>Philodinidae</taxon>
        <taxon>Rotaria</taxon>
    </lineage>
</organism>
<proteinExistence type="predicted"/>
<keyword evidence="2" id="KW-0472">Membrane</keyword>
<feature type="transmembrane region" description="Helical" evidence="2">
    <location>
        <begin position="79"/>
        <end position="105"/>
    </location>
</feature>
<evidence type="ECO:0000256" key="1">
    <source>
        <dbReference type="SAM" id="MobiDB-lite"/>
    </source>
</evidence>
<feature type="region of interest" description="Disordered" evidence="1">
    <location>
        <begin position="122"/>
        <end position="143"/>
    </location>
</feature>
<dbReference type="AlphaFoldDB" id="A0A816PA25"/>
<sequence length="367" mass="38721">MQLSHISLTPYRADVRRVSIHRINNVDGFGTRTAQSAVSLKSVAPNSQVSPKFGNAFNYSNRELRALGKSKRALSYHRICVIILMAGIIAAILASITGIVLALTLRQTKSVNVTTITVTTATTSTSTTSTTSETTTTSTTTSTTSKTTQTVLTTTSVTTVSTTGSTITSSTTTTTDSTSTTTSTSSTTSETTSTTTTTLTTTSATTTRCSSRSRGNLGVLTGYASSSWTQYSATYTAISTEHVLIFGFQAAVNRSWIIDNVSAVDTTAPSIELLSNPSFENSTTSISSWVNWCSSHCQFGTSGQIVSGADCYLGTGNCFVSSCLGGGIEFLGQYFPTTPGSVYNISFMASLTGSGGYYYTMLYVDIF</sequence>
<protein>
    <submittedName>
        <fullName evidence="3">Uncharacterized protein</fullName>
    </submittedName>
</protein>
<accession>A0A816PA25</accession>
<feature type="region of interest" description="Disordered" evidence="1">
    <location>
        <begin position="163"/>
        <end position="197"/>
    </location>
</feature>
<reference evidence="3" key="1">
    <citation type="submission" date="2021-02" db="EMBL/GenBank/DDBJ databases">
        <authorList>
            <person name="Nowell W R."/>
        </authorList>
    </citation>
    <scope>NUCLEOTIDE SEQUENCE</scope>
</reference>
<evidence type="ECO:0000313" key="4">
    <source>
        <dbReference type="Proteomes" id="UP000663856"/>
    </source>
</evidence>